<dbReference type="Proteomes" id="UP000095192">
    <property type="component" value="Unassembled WGS sequence"/>
</dbReference>
<dbReference type="EMBL" id="JROU02001214">
    <property type="protein sequence ID" value="OEH77084.1"/>
    <property type="molecule type" value="Genomic_DNA"/>
</dbReference>
<sequence>MRHPHWGPPRSPVGAPTKLGRGLLMASHDQNGVTDEHAAVPANFVPVALLAADATAAADRDPRAALAAANREKREDGRKAMRSFAAHRHGAGKLCCAEDRCSDGNGEQYMSLFVILMRCKRSKIQRVEEVSHKTAATEAVGAQPNACKCSERPLGIAPLRWALQILTGENKLPCLPGYHEGADNLKVSRSAQRQVCLCLRDEVIFPISPWYHKALNYKEEEKQLSLHSTSPALVMPMPWEAVSSAVKMPVVLSALHASDALSKRLSYEIRCMADEGKYVIVWQCCSHLQQYLILQATVLSYNEYITREKDVVGSREGEGGSAEIGREDEGLTPLDIKPPCTDAPEKGDAKERHA</sequence>
<feature type="region of interest" description="Disordered" evidence="1">
    <location>
        <begin position="312"/>
        <end position="354"/>
    </location>
</feature>
<reference evidence="2 3" key="1">
    <citation type="journal article" date="2016" name="BMC Genomics">
        <title>Comparative genomics reveals Cyclospora cayetanensis possesses coccidia-like metabolism and invasion components but unique surface antigens.</title>
        <authorList>
            <person name="Liu S."/>
            <person name="Wang L."/>
            <person name="Zheng H."/>
            <person name="Xu Z."/>
            <person name="Roellig D.M."/>
            <person name="Li N."/>
            <person name="Frace M.A."/>
            <person name="Tang K."/>
            <person name="Arrowood M.J."/>
            <person name="Moss D.M."/>
            <person name="Zhang L."/>
            <person name="Feng Y."/>
            <person name="Xiao L."/>
        </authorList>
    </citation>
    <scope>NUCLEOTIDE SEQUENCE [LARGE SCALE GENOMIC DNA]</scope>
    <source>
        <strain evidence="2 3">CHN_HEN01</strain>
    </source>
</reference>
<organism evidence="2 3">
    <name type="scientific">Cyclospora cayetanensis</name>
    <dbReference type="NCBI Taxonomy" id="88456"/>
    <lineage>
        <taxon>Eukaryota</taxon>
        <taxon>Sar</taxon>
        <taxon>Alveolata</taxon>
        <taxon>Apicomplexa</taxon>
        <taxon>Conoidasida</taxon>
        <taxon>Coccidia</taxon>
        <taxon>Eucoccidiorida</taxon>
        <taxon>Eimeriorina</taxon>
        <taxon>Eimeriidae</taxon>
        <taxon>Cyclospora</taxon>
    </lineage>
</organism>
<evidence type="ECO:0000256" key="1">
    <source>
        <dbReference type="SAM" id="MobiDB-lite"/>
    </source>
</evidence>
<dbReference type="AlphaFoldDB" id="A0A1D3D0X7"/>
<keyword evidence="3" id="KW-1185">Reference proteome</keyword>
<dbReference type="InParanoid" id="A0A1D3D0X7"/>
<accession>A0A1D3D0X7</accession>
<protein>
    <submittedName>
        <fullName evidence="2">Uncharacterized protein</fullName>
    </submittedName>
</protein>
<comment type="caution">
    <text evidence="2">The sequence shown here is derived from an EMBL/GenBank/DDBJ whole genome shotgun (WGS) entry which is preliminary data.</text>
</comment>
<gene>
    <name evidence="2" type="ORF">cyc_06298</name>
</gene>
<feature type="compositionally biased region" description="Basic and acidic residues" evidence="1">
    <location>
        <begin position="312"/>
        <end position="329"/>
    </location>
</feature>
<dbReference type="VEuPathDB" id="ToxoDB:cyc_06298"/>
<evidence type="ECO:0000313" key="2">
    <source>
        <dbReference type="EMBL" id="OEH77084.1"/>
    </source>
</evidence>
<feature type="compositionally biased region" description="Basic and acidic residues" evidence="1">
    <location>
        <begin position="343"/>
        <end position="354"/>
    </location>
</feature>
<evidence type="ECO:0000313" key="3">
    <source>
        <dbReference type="Proteomes" id="UP000095192"/>
    </source>
</evidence>
<proteinExistence type="predicted"/>
<name>A0A1D3D0X7_9EIME</name>